<proteinExistence type="predicted"/>
<accession>A0A3P1SW07</accession>
<dbReference type="EMBL" id="RQXV01000001">
    <property type="protein sequence ID" value="RRD01145.1"/>
    <property type="molecule type" value="Genomic_DNA"/>
</dbReference>
<name>A0A3P1SW07_9GAMM</name>
<sequence length="237" mass="26012">MSENKHQLRPVPSSDSEIEAFLKQTRQLSTASSGSAGRLIFALDATASRERTWDHACHLQSQMFLETKELGGLAVQLCHYGGINNFSTTPWLQDTNSLLNQMNQVRCLGGHTQIARLLQHSLTQTRQQSVQAVIFIGDCIEEPVDFLCQLAGQLGIHSTPLFIFHEGSDITAARGFKQMATLSGGAYCRFDNHSAAHLKTLLGAVAVYASGGHQALLDYSKNSSPEVRQLTDQLSKR</sequence>
<dbReference type="OrthoDB" id="5430236at2"/>
<reference evidence="1 2" key="1">
    <citation type="submission" date="2018-11" db="EMBL/GenBank/DDBJ databases">
        <title>The draft genome sequence of Amphritea balenae JAMM 1525T.</title>
        <authorList>
            <person name="Fang Z."/>
            <person name="Zhang Y."/>
            <person name="Han X."/>
        </authorList>
    </citation>
    <scope>NUCLEOTIDE SEQUENCE [LARGE SCALE GENOMIC DNA]</scope>
    <source>
        <strain evidence="1 2">JAMM 1525</strain>
    </source>
</reference>
<dbReference type="InterPro" id="IPR036465">
    <property type="entry name" value="vWFA_dom_sf"/>
</dbReference>
<dbReference type="SUPFAM" id="SSF53300">
    <property type="entry name" value="vWA-like"/>
    <property type="match status" value="1"/>
</dbReference>
<protein>
    <submittedName>
        <fullName evidence="1">VWA domain-containing protein</fullName>
    </submittedName>
</protein>
<dbReference type="RefSeq" id="WP_124924217.1">
    <property type="nucleotide sequence ID" value="NZ_BMOH01000001.1"/>
</dbReference>
<keyword evidence="2" id="KW-1185">Reference proteome</keyword>
<comment type="caution">
    <text evidence="1">The sequence shown here is derived from an EMBL/GenBank/DDBJ whole genome shotgun (WGS) entry which is preliminary data.</text>
</comment>
<dbReference type="AlphaFoldDB" id="A0A3P1SW07"/>
<evidence type="ECO:0000313" key="1">
    <source>
        <dbReference type="EMBL" id="RRD01145.1"/>
    </source>
</evidence>
<organism evidence="1 2">
    <name type="scientific">Amphritea balenae</name>
    <dbReference type="NCBI Taxonomy" id="452629"/>
    <lineage>
        <taxon>Bacteria</taxon>
        <taxon>Pseudomonadati</taxon>
        <taxon>Pseudomonadota</taxon>
        <taxon>Gammaproteobacteria</taxon>
        <taxon>Oceanospirillales</taxon>
        <taxon>Oceanospirillaceae</taxon>
        <taxon>Amphritea</taxon>
    </lineage>
</organism>
<gene>
    <name evidence="1" type="ORF">EHS89_00865</name>
</gene>
<evidence type="ECO:0000313" key="2">
    <source>
        <dbReference type="Proteomes" id="UP000267535"/>
    </source>
</evidence>
<dbReference type="Proteomes" id="UP000267535">
    <property type="component" value="Unassembled WGS sequence"/>
</dbReference>